<keyword evidence="6" id="KW-0539">Nucleus</keyword>
<comment type="subcellular location">
    <subcellularLocation>
        <location evidence="1 6">Nucleus</location>
    </subcellularLocation>
</comment>
<keyword evidence="2" id="KW-0479">Metal-binding</keyword>
<dbReference type="AlphaFoldDB" id="A0A8R2H852"/>
<accession>A0A8R2H852</accession>
<dbReference type="InterPro" id="IPR004875">
    <property type="entry name" value="DDE_SF_endonuclease_dom"/>
</dbReference>
<dbReference type="CDD" id="cd15489">
    <property type="entry name" value="PHD_SF"/>
    <property type="match status" value="1"/>
</dbReference>
<feature type="domain" description="PHD-type" evidence="8">
    <location>
        <begin position="679"/>
        <end position="733"/>
    </location>
</feature>
<dbReference type="PROSITE" id="PS50016">
    <property type="entry name" value="ZF_PHD_2"/>
    <property type="match status" value="1"/>
</dbReference>
<dbReference type="PROSITE" id="PS50960">
    <property type="entry name" value="HTH_PSQ"/>
    <property type="match status" value="1"/>
</dbReference>
<dbReference type="Pfam" id="PF03184">
    <property type="entry name" value="DDE_1"/>
    <property type="match status" value="1"/>
</dbReference>
<dbReference type="PROSITE" id="PS01359">
    <property type="entry name" value="ZF_PHD_1"/>
    <property type="match status" value="1"/>
</dbReference>
<dbReference type="EnsemblMetazoa" id="XM_016807794.2">
    <property type="protein sequence ID" value="XP_016663283.1"/>
    <property type="gene ID" value="LOC107884846"/>
</dbReference>
<dbReference type="KEGG" id="api:107884846"/>
<evidence type="ECO:0000259" key="8">
    <source>
        <dbReference type="PROSITE" id="PS50016"/>
    </source>
</evidence>
<name>A0A8R2H852_ACYPI</name>
<evidence type="ECO:0000256" key="7">
    <source>
        <dbReference type="SAM" id="Coils"/>
    </source>
</evidence>
<dbReference type="InterPro" id="IPR019787">
    <property type="entry name" value="Znf_PHD-finger"/>
</dbReference>
<evidence type="ECO:0000256" key="5">
    <source>
        <dbReference type="PROSITE-ProRule" id="PRU00146"/>
    </source>
</evidence>
<dbReference type="Gene3D" id="1.10.10.60">
    <property type="entry name" value="Homeodomain-like"/>
    <property type="match status" value="1"/>
</dbReference>
<keyword evidence="12" id="KW-1185">Reference proteome</keyword>
<proteinExistence type="predicted"/>
<dbReference type="InterPro" id="IPR019786">
    <property type="entry name" value="Zinc_finger_PHD-type_CS"/>
</dbReference>
<evidence type="ECO:0000313" key="12">
    <source>
        <dbReference type="Proteomes" id="UP000007819"/>
    </source>
</evidence>
<evidence type="ECO:0000259" key="10">
    <source>
        <dbReference type="PROSITE" id="PS50960"/>
    </source>
</evidence>
<dbReference type="InterPro" id="IPR050863">
    <property type="entry name" value="CenT-Element_Derived"/>
</dbReference>
<evidence type="ECO:0000256" key="3">
    <source>
        <dbReference type="ARBA" id="ARBA00022771"/>
    </source>
</evidence>
<feature type="domain" description="Phorbol-ester/DAG-type" evidence="9">
    <location>
        <begin position="667"/>
        <end position="716"/>
    </location>
</feature>
<dbReference type="SUPFAM" id="SSF46689">
    <property type="entry name" value="Homeodomain-like"/>
    <property type="match status" value="1"/>
</dbReference>
<keyword evidence="3 5" id="KW-0863">Zinc-finger</keyword>
<evidence type="ECO:0000256" key="2">
    <source>
        <dbReference type="ARBA" id="ARBA00022723"/>
    </source>
</evidence>
<dbReference type="GO" id="GO:0005634">
    <property type="term" value="C:nucleus"/>
    <property type="evidence" value="ECO:0007669"/>
    <property type="project" value="UniProtKB-SubCell"/>
</dbReference>
<dbReference type="GO" id="GO:0008270">
    <property type="term" value="F:zinc ion binding"/>
    <property type="evidence" value="ECO:0007669"/>
    <property type="project" value="UniProtKB-KW"/>
</dbReference>
<protein>
    <submittedName>
        <fullName evidence="11">Uncharacterized protein</fullName>
    </submittedName>
</protein>
<dbReference type="Proteomes" id="UP000007819">
    <property type="component" value="Chromosome A1"/>
</dbReference>
<sequence>MPKKSDSFSDSNLAAAIIAVDSGMSKKAAAKQFGVARSTLQFRMKNRDKETFSCGPSSVLSVEEEKSLVKWLLDCCKKGFPRRREDLQQSVKMFLDDQGRSSPFTNNLPGITCYKSFLKRNPIISKRTSEHVTSASGNVSETNIKKWFDDIYQYLTEEKIADILNDPARVFNGDETGFSLCPKTKSVLGPRGAKDIYEIAKGNEKENITAMFTFNAAGQMCNPMIIFKYQRIPQNIIDTIPTNWGVGRSDTGWMKAEVFYEYIGNIFYPFLVENNIQFPVILFVDGHKSHLTYQLSNLCSQLKIVLIALYPNATRILQPADVSAFRPLKSGWKKGLSEWRNQNPTSSVTKKDFAPILDKVLKNTVKSSVLINGFKACGLFPWNKNQIDYQKCLGKNYNSSANGSTSSTVTHTDNNNNNLNLKEFSDIIGIETLEKFNNIHNVVETENFSEEFFILHRVYEKLKKDDQFNTEVDLQIEKCNADQSLSGICATRSSENSLSMQNQLEKEIIDIPSPIHHPETIMIPSENQVILKKLEISPIESCLIWPVTPERKSLRVTERVPFVITSKNWKNLYEQKENKKRSIDQEKEMRKKIRVENKMLKETNSNKTTKRKIVRNLFSDFSKNNKPSETVTSQTINLDTPIFKNSDNIDDTIDIVLAHELSNSPNPQSYNNNSCILETGYCKLCKSEINKYDLGIECNFCCNQYHQRCASNDSICNLSSDETLFICQICEKSVIVN</sequence>
<feature type="coiled-coil region" evidence="7">
    <location>
        <begin position="566"/>
        <end position="603"/>
    </location>
</feature>
<evidence type="ECO:0000259" key="9">
    <source>
        <dbReference type="PROSITE" id="PS50081"/>
    </source>
</evidence>
<evidence type="ECO:0000256" key="1">
    <source>
        <dbReference type="ARBA" id="ARBA00004123"/>
    </source>
</evidence>
<keyword evidence="4" id="KW-0862">Zinc</keyword>
<dbReference type="OrthoDB" id="6629286at2759"/>
<dbReference type="GeneID" id="107884846"/>
<evidence type="ECO:0000313" key="11">
    <source>
        <dbReference type="EnsemblMetazoa" id="XP_016663283.1"/>
    </source>
</evidence>
<keyword evidence="6" id="KW-0238">DNA-binding</keyword>
<dbReference type="InterPro" id="IPR007889">
    <property type="entry name" value="HTH_Psq"/>
</dbReference>
<dbReference type="InterPro" id="IPR002219">
    <property type="entry name" value="PKC_DAG/PE"/>
</dbReference>
<dbReference type="RefSeq" id="XP_016663283.1">
    <property type="nucleotide sequence ID" value="XM_016807794.2"/>
</dbReference>
<evidence type="ECO:0000256" key="6">
    <source>
        <dbReference type="PROSITE-ProRule" id="PRU00320"/>
    </source>
</evidence>
<dbReference type="GO" id="GO:0003677">
    <property type="term" value="F:DNA binding"/>
    <property type="evidence" value="ECO:0007669"/>
    <property type="project" value="UniProtKB-UniRule"/>
</dbReference>
<dbReference type="PROSITE" id="PS50081">
    <property type="entry name" value="ZF_DAG_PE_2"/>
    <property type="match status" value="1"/>
</dbReference>
<reference evidence="11" key="2">
    <citation type="submission" date="2022-06" db="UniProtKB">
        <authorList>
            <consortium name="EnsemblMetazoa"/>
        </authorList>
    </citation>
    <scope>IDENTIFICATION</scope>
</reference>
<dbReference type="PANTHER" id="PTHR19303">
    <property type="entry name" value="TRANSPOSON"/>
    <property type="match status" value="1"/>
</dbReference>
<evidence type="ECO:0000256" key="4">
    <source>
        <dbReference type="ARBA" id="ARBA00022833"/>
    </source>
</evidence>
<dbReference type="PANTHER" id="PTHR19303:SF74">
    <property type="entry name" value="POGO TRANSPOSABLE ELEMENT WITH KRAB DOMAIN"/>
    <property type="match status" value="1"/>
</dbReference>
<dbReference type="Pfam" id="PF05225">
    <property type="entry name" value="HTH_psq"/>
    <property type="match status" value="1"/>
</dbReference>
<keyword evidence="7" id="KW-0175">Coiled coil</keyword>
<feature type="DNA-binding region" description="H-T-H motif" evidence="6">
    <location>
        <begin position="26"/>
        <end position="46"/>
    </location>
</feature>
<organism evidence="11 12">
    <name type="scientific">Acyrthosiphon pisum</name>
    <name type="common">Pea aphid</name>
    <dbReference type="NCBI Taxonomy" id="7029"/>
    <lineage>
        <taxon>Eukaryota</taxon>
        <taxon>Metazoa</taxon>
        <taxon>Ecdysozoa</taxon>
        <taxon>Arthropoda</taxon>
        <taxon>Hexapoda</taxon>
        <taxon>Insecta</taxon>
        <taxon>Pterygota</taxon>
        <taxon>Neoptera</taxon>
        <taxon>Paraneoptera</taxon>
        <taxon>Hemiptera</taxon>
        <taxon>Sternorrhyncha</taxon>
        <taxon>Aphidomorpha</taxon>
        <taxon>Aphidoidea</taxon>
        <taxon>Aphididae</taxon>
        <taxon>Macrosiphini</taxon>
        <taxon>Acyrthosiphon</taxon>
    </lineage>
</organism>
<reference evidence="12" key="1">
    <citation type="submission" date="2010-06" db="EMBL/GenBank/DDBJ databases">
        <authorList>
            <person name="Jiang H."/>
            <person name="Abraham K."/>
            <person name="Ali S."/>
            <person name="Alsbrooks S.L."/>
            <person name="Anim B.N."/>
            <person name="Anosike U.S."/>
            <person name="Attaway T."/>
            <person name="Bandaranaike D.P."/>
            <person name="Battles P.K."/>
            <person name="Bell S.N."/>
            <person name="Bell A.V."/>
            <person name="Beltran B."/>
            <person name="Bickham C."/>
            <person name="Bustamante Y."/>
            <person name="Caleb T."/>
            <person name="Canada A."/>
            <person name="Cardenas V."/>
            <person name="Carter K."/>
            <person name="Chacko J."/>
            <person name="Chandrabose M.N."/>
            <person name="Chavez D."/>
            <person name="Chavez A."/>
            <person name="Chen L."/>
            <person name="Chu H.-S."/>
            <person name="Claassen K.J."/>
            <person name="Cockrell R."/>
            <person name="Collins M."/>
            <person name="Cooper J.A."/>
            <person name="Cree A."/>
            <person name="Curry S.M."/>
            <person name="Da Y."/>
            <person name="Dao M.D."/>
            <person name="Das B."/>
            <person name="Davila M.-L."/>
            <person name="Davy-Carroll L."/>
            <person name="Denson S."/>
            <person name="Dinh H."/>
            <person name="Ebong V.E."/>
            <person name="Edwards J.R."/>
            <person name="Egan A."/>
            <person name="El-Daye J."/>
            <person name="Escobedo L."/>
            <person name="Fernandez S."/>
            <person name="Fernando P.R."/>
            <person name="Flagg N."/>
            <person name="Forbes L.D."/>
            <person name="Fowler R.G."/>
            <person name="Fu Q."/>
            <person name="Gabisi R.A."/>
            <person name="Ganer J."/>
            <person name="Garbino Pronczuk A."/>
            <person name="Garcia R.M."/>
            <person name="Garner T."/>
            <person name="Garrett T.E."/>
            <person name="Gonzalez D.A."/>
            <person name="Hamid H."/>
            <person name="Hawkins E.S."/>
            <person name="Hirani K."/>
            <person name="Hogues M.E."/>
            <person name="Hollins B."/>
            <person name="Hsiao C.-H."/>
            <person name="Jabil R."/>
            <person name="James M.L."/>
            <person name="Jhangiani S.N."/>
            <person name="Johnson B."/>
            <person name="Johnson Q."/>
            <person name="Joshi V."/>
            <person name="Kalu J.B."/>
            <person name="Kam C."/>
            <person name="Kashfia A."/>
            <person name="Keebler J."/>
            <person name="Kisamo H."/>
            <person name="Kovar C.L."/>
            <person name="Lago L.A."/>
            <person name="Lai C.-Y."/>
            <person name="Laidlaw J."/>
            <person name="Lara F."/>
            <person name="Le T.-K."/>
            <person name="Lee S.L."/>
            <person name="Legall F.H."/>
            <person name="Lemon S.J."/>
            <person name="Lewis L.R."/>
            <person name="Li B."/>
            <person name="Liu Y."/>
            <person name="Liu Y.-S."/>
            <person name="Lopez J."/>
            <person name="Lozado R.J."/>
            <person name="Lu J."/>
            <person name="Madu R.C."/>
            <person name="Maheshwari M."/>
            <person name="Maheshwari R."/>
            <person name="Malloy K."/>
            <person name="Martinez E."/>
            <person name="Mathew T."/>
            <person name="Mercado I.C."/>
            <person name="Mercado C."/>
            <person name="Meyer B."/>
            <person name="Montgomery K."/>
            <person name="Morgan M.B."/>
            <person name="Munidasa M."/>
            <person name="Nazareth L.V."/>
            <person name="Nelson J."/>
            <person name="Ng B.M."/>
            <person name="Nguyen N.B."/>
            <person name="Nguyen P.Q."/>
            <person name="Nguyen T."/>
            <person name="Obregon M."/>
            <person name="Okwuonu G.O."/>
            <person name="Onwere C.G."/>
            <person name="Orozco G."/>
            <person name="Parra A."/>
            <person name="Patel S."/>
            <person name="Patil S."/>
            <person name="Perez A."/>
            <person name="Perez Y."/>
            <person name="Pham C."/>
            <person name="Primus E.L."/>
            <person name="Pu L.-L."/>
            <person name="Puazo M."/>
            <person name="Qin X."/>
            <person name="Quiroz J.B."/>
            <person name="Reese J."/>
            <person name="Richards S."/>
            <person name="Rives C.M."/>
            <person name="Robberts R."/>
            <person name="Ruiz S.J."/>
            <person name="Ruiz M.J."/>
            <person name="Santibanez J."/>
            <person name="Schneider B.W."/>
            <person name="Sisson I."/>
            <person name="Smith M."/>
            <person name="Sodergren E."/>
            <person name="Song X.-Z."/>
            <person name="Song B.B."/>
            <person name="Summersgill H."/>
            <person name="Thelus R."/>
            <person name="Thornton R.D."/>
            <person name="Trejos Z.Y."/>
            <person name="Usmani K."/>
            <person name="Vattathil S."/>
            <person name="Villasana D."/>
            <person name="Walker D.L."/>
            <person name="Wang S."/>
            <person name="Wang K."/>
            <person name="White C.S."/>
            <person name="Williams A.C."/>
            <person name="Williamson J."/>
            <person name="Wilson K."/>
            <person name="Woghiren I.O."/>
            <person name="Woodworth J.R."/>
            <person name="Worley K.C."/>
            <person name="Wright R.A."/>
            <person name="Wu W."/>
            <person name="Young L."/>
            <person name="Zhang L."/>
            <person name="Zhang J."/>
            <person name="Zhu Y."/>
            <person name="Muzny D.M."/>
            <person name="Weinstock G."/>
            <person name="Gibbs R.A."/>
        </authorList>
    </citation>
    <scope>NUCLEOTIDE SEQUENCE [LARGE SCALE GENOMIC DNA]</scope>
    <source>
        <strain evidence="12">LSR1</strain>
    </source>
</reference>
<feature type="domain" description="HTH psq-type" evidence="10">
    <location>
        <begin position="1"/>
        <end position="50"/>
    </location>
</feature>
<dbReference type="InterPro" id="IPR009057">
    <property type="entry name" value="Homeodomain-like_sf"/>
</dbReference>